<accession>A0AAV2NSW7</accession>
<name>A0AAV2NSW7_9HYME</name>
<dbReference type="Proteomes" id="UP001497644">
    <property type="component" value="Chromosome 4"/>
</dbReference>
<gene>
    <name evidence="2" type="ORF">LPLAT_LOCUS9270</name>
</gene>
<evidence type="ECO:0000256" key="1">
    <source>
        <dbReference type="SAM" id="MobiDB-lite"/>
    </source>
</evidence>
<evidence type="ECO:0000313" key="3">
    <source>
        <dbReference type="Proteomes" id="UP001497644"/>
    </source>
</evidence>
<organism evidence="2 3">
    <name type="scientific">Lasius platythorax</name>
    <dbReference type="NCBI Taxonomy" id="488582"/>
    <lineage>
        <taxon>Eukaryota</taxon>
        <taxon>Metazoa</taxon>
        <taxon>Ecdysozoa</taxon>
        <taxon>Arthropoda</taxon>
        <taxon>Hexapoda</taxon>
        <taxon>Insecta</taxon>
        <taxon>Pterygota</taxon>
        <taxon>Neoptera</taxon>
        <taxon>Endopterygota</taxon>
        <taxon>Hymenoptera</taxon>
        <taxon>Apocrita</taxon>
        <taxon>Aculeata</taxon>
        <taxon>Formicoidea</taxon>
        <taxon>Formicidae</taxon>
        <taxon>Formicinae</taxon>
        <taxon>Lasius</taxon>
        <taxon>Lasius</taxon>
    </lineage>
</organism>
<protein>
    <submittedName>
        <fullName evidence="2">Uncharacterized protein</fullName>
    </submittedName>
</protein>
<dbReference type="EMBL" id="OZ034827">
    <property type="protein sequence ID" value="CAL1683570.1"/>
    <property type="molecule type" value="Genomic_DNA"/>
</dbReference>
<reference evidence="2" key="1">
    <citation type="submission" date="2024-04" db="EMBL/GenBank/DDBJ databases">
        <authorList>
            <consortium name="Molecular Ecology Group"/>
        </authorList>
    </citation>
    <scope>NUCLEOTIDE SEQUENCE</scope>
</reference>
<dbReference type="AlphaFoldDB" id="A0AAV2NSW7"/>
<keyword evidence="3" id="KW-1185">Reference proteome</keyword>
<sequence length="205" mass="23666">MRIVCGGVHERQTGKKPRMLLHIRTGRHPKGGEVTIEEIRRTNECLWHGEGQAISPSSSGRQAGRQAGRQPRHKAARTKELRRCTIRARDGRMRIEEDRGVGFKDSRHFTLRCWRDSRESIQGYEGRKEGRKVLCRGLAWGARVATRERERWRFLFKRHQRACRKFSPAPAPPAPLVLHGIIRDRVQSTRIHAFQAGVPEFRAVV</sequence>
<evidence type="ECO:0000313" key="2">
    <source>
        <dbReference type="EMBL" id="CAL1683570.1"/>
    </source>
</evidence>
<feature type="compositionally biased region" description="Low complexity" evidence="1">
    <location>
        <begin position="57"/>
        <end position="69"/>
    </location>
</feature>
<proteinExistence type="predicted"/>
<feature type="region of interest" description="Disordered" evidence="1">
    <location>
        <begin position="50"/>
        <end position="79"/>
    </location>
</feature>